<keyword evidence="8" id="KW-0067">ATP-binding</keyword>
<evidence type="ECO:0000256" key="8">
    <source>
        <dbReference type="ARBA" id="ARBA00022840"/>
    </source>
</evidence>
<dbReference type="InterPro" id="IPR050388">
    <property type="entry name" value="ABC_Ni/Peptide_Import"/>
</dbReference>
<keyword evidence="9 11" id="KW-1133">Transmembrane helix</keyword>
<comment type="caution">
    <text evidence="14">The sequence shown here is derived from an EMBL/GenBank/DDBJ whole genome shotgun (WGS) entry which is preliminary data.</text>
</comment>
<dbReference type="PANTHER" id="PTHR43297:SF2">
    <property type="entry name" value="DIPEPTIDE TRANSPORT ATP-BINDING PROTEIN DPPD"/>
    <property type="match status" value="1"/>
</dbReference>
<evidence type="ECO:0000256" key="9">
    <source>
        <dbReference type="ARBA" id="ARBA00022989"/>
    </source>
</evidence>
<feature type="transmembrane region" description="Helical" evidence="11">
    <location>
        <begin position="263"/>
        <end position="285"/>
    </location>
</feature>
<dbReference type="EMBL" id="JACHJS010000001">
    <property type="protein sequence ID" value="MBB4967410.1"/>
    <property type="molecule type" value="Genomic_DNA"/>
</dbReference>
<dbReference type="InterPro" id="IPR003593">
    <property type="entry name" value="AAA+_ATPase"/>
</dbReference>
<dbReference type="GO" id="GO:0005886">
    <property type="term" value="C:plasma membrane"/>
    <property type="evidence" value="ECO:0007669"/>
    <property type="project" value="UniProtKB-SubCell"/>
</dbReference>
<evidence type="ECO:0000256" key="5">
    <source>
        <dbReference type="ARBA" id="ARBA00022475"/>
    </source>
</evidence>
<dbReference type="Proteomes" id="UP000542674">
    <property type="component" value="Unassembled WGS sequence"/>
</dbReference>
<protein>
    <submittedName>
        <fullName evidence="14">Peptide/nickel transport system permease protein</fullName>
    </submittedName>
</protein>
<dbReference type="InterPro" id="IPR000515">
    <property type="entry name" value="MetI-like"/>
</dbReference>
<keyword evidence="7" id="KW-0547">Nucleotide-binding</keyword>
<proteinExistence type="inferred from homology"/>
<evidence type="ECO:0000259" key="13">
    <source>
        <dbReference type="PROSITE" id="PS50928"/>
    </source>
</evidence>
<dbReference type="InterPro" id="IPR003439">
    <property type="entry name" value="ABC_transporter-like_ATP-bd"/>
</dbReference>
<dbReference type="PANTHER" id="PTHR43297">
    <property type="entry name" value="OLIGOPEPTIDE TRANSPORT ATP-BINDING PROTEIN APPD"/>
    <property type="match status" value="1"/>
</dbReference>
<feature type="transmembrane region" description="Helical" evidence="11">
    <location>
        <begin position="27"/>
        <end position="49"/>
    </location>
</feature>
<evidence type="ECO:0000256" key="4">
    <source>
        <dbReference type="ARBA" id="ARBA00022448"/>
    </source>
</evidence>
<evidence type="ECO:0000256" key="7">
    <source>
        <dbReference type="ARBA" id="ARBA00022741"/>
    </source>
</evidence>
<dbReference type="SUPFAM" id="SSF52540">
    <property type="entry name" value="P-loop containing nucleoside triphosphate hydrolases"/>
    <property type="match status" value="1"/>
</dbReference>
<comment type="similarity">
    <text evidence="11">Belongs to the binding-protein-dependent transport system permease family.</text>
</comment>
<keyword evidence="10 11" id="KW-0472">Membrane</keyword>
<evidence type="ECO:0000256" key="3">
    <source>
        <dbReference type="ARBA" id="ARBA00005417"/>
    </source>
</evidence>
<keyword evidence="5" id="KW-1003">Cell membrane</keyword>
<keyword evidence="15" id="KW-1185">Reference proteome</keyword>
<feature type="domain" description="ABC transporter" evidence="12">
    <location>
        <begin position="329"/>
        <end position="579"/>
    </location>
</feature>
<dbReference type="Pfam" id="PF00005">
    <property type="entry name" value="ABC_tran"/>
    <property type="match status" value="1"/>
</dbReference>
<comment type="subcellular location">
    <subcellularLocation>
        <location evidence="11">Cell membrane</location>
        <topology evidence="11">Multi-pass membrane protein</topology>
    </subcellularLocation>
    <subcellularLocation>
        <location evidence="2">Cell membrane</location>
        <topology evidence="2">Peripheral membrane protein</topology>
    </subcellularLocation>
    <subcellularLocation>
        <location evidence="1">Membrane</location>
        <topology evidence="1">Multi-pass membrane protein</topology>
    </subcellularLocation>
</comment>
<dbReference type="PROSITE" id="PS00211">
    <property type="entry name" value="ABC_TRANSPORTER_1"/>
    <property type="match status" value="1"/>
</dbReference>
<feature type="domain" description="ABC transmembrane type-1" evidence="13">
    <location>
        <begin position="88"/>
        <end position="280"/>
    </location>
</feature>
<dbReference type="InterPro" id="IPR027417">
    <property type="entry name" value="P-loop_NTPase"/>
</dbReference>
<dbReference type="CDD" id="cd06261">
    <property type="entry name" value="TM_PBP2"/>
    <property type="match status" value="1"/>
</dbReference>
<reference evidence="14 15" key="1">
    <citation type="submission" date="2020-08" db="EMBL/GenBank/DDBJ databases">
        <title>Sequencing the genomes of 1000 actinobacteria strains.</title>
        <authorList>
            <person name="Klenk H.-P."/>
        </authorList>
    </citation>
    <scope>NUCLEOTIDE SEQUENCE [LARGE SCALE GENOMIC DNA]</scope>
    <source>
        <strain evidence="14 15">DSM 45084</strain>
    </source>
</reference>
<dbReference type="SMART" id="SM00382">
    <property type="entry name" value="AAA"/>
    <property type="match status" value="1"/>
</dbReference>
<feature type="transmembrane region" description="Helical" evidence="11">
    <location>
        <begin position="151"/>
        <end position="169"/>
    </location>
</feature>
<dbReference type="GO" id="GO:0055085">
    <property type="term" value="P:transmembrane transport"/>
    <property type="evidence" value="ECO:0007669"/>
    <property type="project" value="InterPro"/>
</dbReference>
<evidence type="ECO:0000256" key="2">
    <source>
        <dbReference type="ARBA" id="ARBA00004202"/>
    </source>
</evidence>
<evidence type="ECO:0000313" key="15">
    <source>
        <dbReference type="Proteomes" id="UP000542674"/>
    </source>
</evidence>
<evidence type="ECO:0000259" key="12">
    <source>
        <dbReference type="PROSITE" id="PS50893"/>
    </source>
</evidence>
<dbReference type="Gene3D" id="1.10.3720.10">
    <property type="entry name" value="MetI-like"/>
    <property type="match status" value="1"/>
</dbReference>
<organism evidence="14 15">
    <name type="scientific">Saccharothrix violaceirubra</name>
    <dbReference type="NCBI Taxonomy" id="413306"/>
    <lineage>
        <taxon>Bacteria</taxon>
        <taxon>Bacillati</taxon>
        <taxon>Actinomycetota</taxon>
        <taxon>Actinomycetes</taxon>
        <taxon>Pseudonocardiales</taxon>
        <taxon>Pseudonocardiaceae</taxon>
        <taxon>Saccharothrix</taxon>
    </lineage>
</organism>
<dbReference type="PROSITE" id="PS50893">
    <property type="entry name" value="ABC_TRANSPORTER_2"/>
    <property type="match status" value="1"/>
</dbReference>
<keyword evidence="4 11" id="KW-0813">Transport</keyword>
<gene>
    <name evidence="14" type="ORF">F4559_004769</name>
</gene>
<feature type="transmembrane region" description="Helical" evidence="11">
    <location>
        <begin position="205"/>
        <end position="227"/>
    </location>
</feature>
<accession>A0A7W7T8U9</accession>
<dbReference type="AlphaFoldDB" id="A0A7W7T8U9"/>
<comment type="similarity">
    <text evidence="3">Belongs to the ABC transporter superfamily.</text>
</comment>
<dbReference type="InterPro" id="IPR017871">
    <property type="entry name" value="ABC_transporter-like_CS"/>
</dbReference>
<dbReference type="GO" id="GO:0005524">
    <property type="term" value="F:ATP binding"/>
    <property type="evidence" value="ECO:0007669"/>
    <property type="project" value="UniProtKB-KW"/>
</dbReference>
<dbReference type="CDD" id="cd03257">
    <property type="entry name" value="ABC_NikE_OppD_transporters"/>
    <property type="match status" value="1"/>
</dbReference>
<dbReference type="Gene3D" id="3.40.50.300">
    <property type="entry name" value="P-loop containing nucleotide triphosphate hydrolases"/>
    <property type="match status" value="1"/>
</dbReference>
<dbReference type="Pfam" id="PF12911">
    <property type="entry name" value="OppC_N"/>
    <property type="match status" value="1"/>
</dbReference>
<feature type="transmembrane region" description="Helical" evidence="11">
    <location>
        <begin position="92"/>
        <end position="116"/>
    </location>
</feature>
<dbReference type="SUPFAM" id="SSF161098">
    <property type="entry name" value="MetI-like"/>
    <property type="match status" value="1"/>
</dbReference>
<dbReference type="InterPro" id="IPR035906">
    <property type="entry name" value="MetI-like_sf"/>
</dbReference>
<dbReference type="InterPro" id="IPR025966">
    <property type="entry name" value="OppC_N"/>
</dbReference>
<name>A0A7W7T8U9_9PSEU</name>
<feature type="transmembrane region" description="Helical" evidence="11">
    <location>
        <begin position="123"/>
        <end position="145"/>
    </location>
</feature>
<dbReference type="Pfam" id="PF00528">
    <property type="entry name" value="BPD_transp_1"/>
    <property type="match status" value="1"/>
</dbReference>
<evidence type="ECO:0000256" key="1">
    <source>
        <dbReference type="ARBA" id="ARBA00004141"/>
    </source>
</evidence>
<evidence type="ECO:0000256" key="6">
    <source>
        <dbReference type="ARBA" id="ARBA00022692"/>
    </source>
</evidence>
<dbReference type="GO" id="GO:0016887">
    <property type="term" value="F:ATP hydrolysis activity"/>
    <property type="evidence" value="ECO:0007669"/>
    <property type="project" value="InterPro"/>
</dbReference>
<dbReference type="RefSeq" id="WP_184672104.1">
    <property type="nucleotide sequence ID" value="NZ_BAABAI010000009.1"/>
</dbReference>
<evidence type="ECO:0000313" key="14">
    <source>
        <dbReference type="EMBL" id="MBB4967410.1"/>
    </source>
</evidence>
<evidence type="ECO:0000256" key="10">
    <source>
        <dbReference type="ARBA" id="ARBA00023136"/>
    </source>
</evidence>
<keyword evidence="6 11" id="KW-0812">Transmembrane</keyword>
<sequence length="619" mass="65728">MTAAPFPTALAPVKRVSLFRRYLRRPAGVVALVVMLLIVLAAILAPWLAPFDPDHVDFKLVRAEPGNGHLFGGDSAGRDVYSRLLYGAQTSLFGALITCVAGVVLGVPTGVIAGYFGGTADRVFSWISDALQSVPGMLVLLIVAAGTGQSFTILMITLGVFLAPGYYRITRGRALAVRKEPYIDAARVAGVTNGRIIRTHMLRAVYAPIIVQTALTAGLAIGMQAGLQYLGIGSASTPSWGQTMNDGYQNIRTSPLLLLWPSLALGLTIAALAYIGSILADLISVRAETPTRKIRLRVREELKAAPKADDLSAREVSGVHQHEAENCALRIDNLRVGYATQSGLKEVVKGVSLDAAPGEVLGIVGESGSGKTQTMFAALDLLPTGGTAVADGIWVGGREVGKLSSADRHALLGKSIGYVPQEPMTNLDPCYTIEHQLVEPLRRVIGLSKEEARKRAREVLVRVGITDPERVLKSYPHQISGGMAQRVLIAGAVAGRPSLLVADEPTTALDVTVQAEVLELLRELQQEYGMALVIVTHNFGVVADICDRVVVMKDGRIVETGPVERIFRDAADPYTAELIGASLDDTEGRVELDEVWVAASAGAGVEEQSAANVGGKDDA</sequence>
<dbReference type="PROSITE" id="PS50928">
    <property type="entry name" value="ABC_TM1"/>
    <property type="match status" value="1"/>
</dbReference>
<evidence type="ECO:0000256" key="11">
    <source>
        <dbReference type="RuleBase" id="RU363032"/>
    </source>
</evidence>